<evidence type="ECO:0000256" key="5">
    <source>
        <dbReference type="ARBA" id="ARBA00022840"/>
    </source>
</evidence>
<dbReference type="InterPro" id="IPR036890">
    <property type="entry name" value="HATPase_C_sf"/>
</dbReference>
<dbReference type="Gene3D" id="3.30.565.10">
    <property type="entry name" value="Histidine kinase-like ATPase, C-terminal domain"/>
    <property type="match status" value="1"/>
</dbReference>
<dbReference type="AlphaFoldDB" id="A0AA35G5R3"/>
<evidence type="ECO:0000256" key="6">
    <source>
        <dbReference type="ARBA" id="ARBA00022969"/>
    </source>
</evidence>
<gene>
    <name evidence="7 9" type="primary">spoIIAB</name>
    <name evidence="9" type="ORF">caldi_10460</name>
</gene>
<feature type="domain" description="Histidine kinase/HSP90-like ATPase" evidence="8">
    <location>
        <begin position="37"/>
        <end position="139"/>
    </location>
</feature>
<keyword evidence="4 7" id="KW-0418">Kinase</keyword>
<dbReference type="GO" id="GO:0042174">
    <property type="term" value="P:negative regulation of sporulation resulting in formation of a cellular spore"/>
    <property type="evidence" value="ECO:0007669"/>
    <property type="project" value="InterPro"/>
</dbReference>
<dbReference type="GO" id="GO:0030436">
    <property type="term" value="P:asexual sporulation"/>
    <property type="evidence" value="ECO:0007669"/>
    <property type="project" value="UniProtKB-UniRule"/>
</dbReference>
<keyword evidence="3 7" id="KW-0547">Nucleotide-binding</keyword>
<dbReference type="RefSeq" id="WP_264844035.1">
    <property type="nucleotide sequence ID" value="NZ_AP025628.1"/>
</dbReference>
<evidence type="ECO:0000256" key="3">
    <source>
        <dbReference type="ARBA" id="ARBA00022741"/>
    </source>
</evidence>
<dbReference type="InterPro" id="IPR003594">
    <property type="entry name" value="HATPase_dom"/>
</dbReference>
<keyword evidence="2 7" id="KW-0808">Transferase</keyword>
<dbReference type="SUPFAM" id="SSF55874">
    <property type="entry name" value="ATPase domain of HSP90 chaperone/DNA topoisomerase II/histidine kinase"/>
    <property type="match status" value="1"/>
</dbReference>
<dbReference type="EMBL" id="AP025628">
    <property type="protein sequence ID" value="BDG59956.1"/>
    <property type="molecule type" value="Genomic_DNA"/>
</dbReference>
<dbReference type="Pfam" id="PF13581">
    <property type="entry name" value="HATPase_c_2"/>
    <property type="match status" value="1"/>
</dbReference>
<evidence type="ECO:0000256" key="4">
    <source>
        <dbReference type="ARBA" id="ARBA00022777"/>
    </source>
</evidence>
<comment type="catalytic activity">
    <reaction evidence="7">
        <text>L-seryl-[protein] + ATP = O-phospho-L-seryl-[protein] + ADP + H(+)</text>
        <dbReference type="Rhea" id="RHEA:17989"/>
        <dbReference type="Rhea" id="RHEA-COMP:9863"/>
        <dbReference type="Rhea" id="RHEA-COMP:11604"/>
        <dbReference type="ChEBI" id="CHEBI:15378"/>
        <dbReference type="ChEBI" id="CHEBI:29999"/>
        <dbReference type="ChEBI" id="CHEBI:30616"/>
        <dbReference type="ChEBI" id="CHEBI:83421"/>
        <dbReference type="ChEBI" id="CHEBI:456216"/>
        <dbReference type="EC" id="2.7.11.1"/>
    </reaction>
</comment>
<dbReference type="HAMAP" id="MF_00637">
    <property type="entry name" value="Anti_sigma_F"/>
    <property type="match status" value="1"/>
</dbReference>
<evidence type="ECO:0000313" key="10">
    <source>
        <dbReference type="Proteomes" id="UP001163687"/>
    </source>
</evidence>
<evidence type="ECO:0000313" key="9">
    <source>
        <dbReference type="EMBL" id="BDG59956.1"/>
    </source>
</evidence>
<dbReference type="EC" id="2.7.11.1" evidence="7"/>
<dbReference type="SMART" id="SM00387">
    <property type="entry name" value="HATPase_c"/>
    <property type="match status" value="1"/>
</dbReference>
<keyword evidence="1 7" id="KW-0723">Serine/threonine-protein kinase</keyword>
<evidence type="ECO:0000259" key="8">
    <source>
        <dbReference type="SMART" id="SM00387"/>
    </source>
</evidence>
<dbReference type="GO" id="GO:0030435">
    <property type="term" value="P:sporulation resulting in formation of a cellular spore"/>
    <property type="evidence" value="ECO:0007669"/>
    <property type="project" value="UniProtKB-KW"/>
</dbReference>
<dbReference type="GO" id="GO:0005524">
    <property type="term" value="F:ATP binding"/>
    <property type="evidence" value="ECO:0007669"/>
    <property type="project" value="UniProtKB-KW"/>
</dbReference>
<comment type="function">
    <text evidence="7">Binds to sigma F and blocks its ability to form an RNA polymerase holoenzyme (E-sigma F). Phosphorylates SpoIIAA on a serine residue. This phosphorylation may enable SpoIIAA to act as an anti-anti-sigma factor that counteracts SpoIIAB and thus releases sigma F from inhibition.</text>
</comment>
<accession>A0AA35G5R3</accession>
<name>A0AA35G5R3_9FIRM</name>
<dbReference type="PANTHER" id="PTHR35526">
    <property type="entry name" value="ANTI-SIGMA-F FACTOR RSBW-RELATED"/>
    <property type="match status" value="1"/>
</dbReference>
<keyword evidence="5 7" id="KW-0067">ATP-binding</keyword>
<evidence type="ECO:0000256" key="2">
    <source>
        <dbReference type="ARBA" id="ARBA00022679"/>
    </source>
</evidence>
<evidence type="ECO:0000256" key="7">
    <source>
        <dbReference type="HAMAP-Rule" id="MF_00637"/>
    </source>
</evidence>
<dbReference type="InterPro" id="IPR050267">
    <property type="entry name" value="Anti-sigma-factor_SerPK"/>
</dbReference>
<organism evidence="9 10">
    <name type="scientific">Caldinitratiruptor microaerophilus</name>
    <dbReference type="NCBI Taxonomy" id="671077"/>
    <lineage>
        <taxon>Bacteria</taxon>
        <taxon>Bacillati</taxon>
        <taxon>Bacillota</taxon>
        <taxon>Clostridia</taxon>
        <taxon>Eubacteriales</taxon>
        <taxon>Symbiobacteriaceae</taxon>
        <taxon>Caldinitratiruptor</taxon>
    </lineage>
</organism>
<dbReference type="KEGG" id="cmic:caldi_10460"/>
<keyword evidence="6 7" id="KW-0749">Sporulation</keyword>
<evidence type="ECO:0000256" key="1">
    <source>
        <dbReference type="ARBA" id="ARBA00022527"/>
    </source>
</evidence>
<sequence>MVDENRVVLELPSRPENVSIARLVVAQMAAQLQFTVAEVEEVKVAVSEAVTNAIVHGYRGRAGIVRVEVCARPGELEIAVSDQGVGIEDIDLARQPAWSTDPERMGLGFVFMENFMDSVEVESRPGHGTRVVMRKRVGSGYGSAAASGGAV</sequence>
<proteinExistence type="inferred from homology"/>
<comment type="similarity">
    <text evidence="7">Belongs to the anti-sigma-factor family.</text>
</comment>
<dbReference type="GO" id="GO:0004674">
    <property type="term" value="F:protein serine/threonine kinase activity"/>
    <property type="evidence" value="ECO:0007669"/>
    <property type="project" value="UniProtKB-KW"/>
</dbReference>
<protein>
    <recommendedName>
        <fullName evidence="7">Anti-sigma F factor</fullName>
        <ecNumber evidence="7">2.7.11.1</ecNumber>
    </recommendedName>
    <alternativeName>
        <fullName evidence="7">Stage II sporulation protein AB</fullName>
    </alternativeName>
</protein>
<dbReference type="PANTHER" id="PTHR35526:SF3">
    <property type="entry name" value="ANTI-SIGMA-F FACTOR RSBW"/>
    <property type="match status" value="1"/>
</dbReference>
<keyword evidence="10" id="KW-1185">Reference proteome</keyword>
<dbReference type="Proteomes" id="UP001163687">
    <property type="component" value="Chromosome"/>
</dbReference>
<reference evidence="9" key="1">
    <citation type="submission" date="2022-03" db="EMBL/GenBank/DDBJ databases">
        <title>Complete genome sequence of Caldinitratiruptor microaerophilus.</title>
        <authorList>
            <person name="Mukaiyama R."/>
            <person name="Nishiyama T."/>
            <person name="Ueda K."/>
        </authorList>
    </citation>
    <scope>NUCLEOTIDE SEQUENCE</scope>
    <source>
        <strain evidence="9">JCM 16183</strain>
    </source>
</reference>
<dbReference type="NCBIfam" id="TIGR01925">
    <property type="entry name" value="spIIAB"/>
    <property type="match status" value="1"/>
</dbReference>
<comment type="catalytic activity">
    <reaction evidence="7">
        <text>L-threonyl-[protein] + ATP = O-phospho-L-threonyl-[protein] + ADP + H(+)</text>
        <dbReference type="Rhea" id="RHEA:46608"/>
        <dbReference type="Rhea" id="RHEA-COMP:11060"/>
        <dbReference type="Rhea" id="RHEA-COMP:11605"/>
        <dbReference type="ChEBI" id="CHEBI:15378"/>
        <dbReference type="ChEBI" id="CHEBI:30013"/>
        <dbReference type="ChEBI" id="CHEBI:30616"/>
        <dbReference type="ChEBI" id="CHEBI:61977"/>
        <dbReference type="ChEBI" id="CHEBI:456216"/>
        <dbReference type="EC" id="2.7.11.1"/>
    </reaction>
</comment>
<dbReference type="InterPro" id="IPR010194">
    <property type="entry name" value="Anti-sigma_F"/>
</dbReference>
<dbReference type="GO" id="GO:0016989">
    <property type="term" value="F:sigma factor antagonist activity"/>
    <property type="evidence" value="ECO:0007669"/>
    <property type="project" value="InterPro"/>
</dbReference>